<dbReference type="Pfam" id="PF13581">
    <property type="entry name" value="HATPase_c_2"/>
    <property type="match status" value="1"/>
</dbReference>
<organism evidence="3 4">
    <name type="scientific">Streptomyces mangrovisoli</name>
    <dbReference type="NCBI Taxonomy" id="1428628"/>
    <lineage>
        <taxon>Bacteria</taxon>
        <taxon>Bacillati</taxon>
        <taxon>Actinomycetota</taxon>
        <taxon>Actinomycetes</taxon>
        <taxon>Kitasatosporales</taxon>
        <taxon>Streptomycetaceae</taxon>
        <taxon>Streptomyces</taxon>
    </lineage>
</organism>
<gene>
    <name evidence="3" type="ORF">WN71_020015</name>
</gene>
<reference evidence="3" key="1">
    <citation type="submission" date="2016-10" db="EMBL/GenBank/DDBJ databases">
        <title>Genome sequence of Streptomyces mangrovisoli MUSC 149.</title>
        <authorList>
            <person name="Lee L.-H."/>
            <person name="Ser H.-L."/>
        </authorList>
    </citation>
    <scope>NUCLEOTIDE SEQUENCE [LARGE SCALE GENOMIC DNA]</scope>
    <source>
        <strain evidence="3">MUSC 149</strain>
    </source>
</reference>
<dbReference type="PANTHER" id="PTHR35526:SF3">
    <property type="entry name" value="ANTI-SIGMA-F FACTOR RSBW"/>
    <property type="match status" value="1"/>
</dbReference>
<evidence type="ECO:0000313" key="3">
    <source>
        <dbReference type="EMBL" id="OIJ66169.1"/>
    </source>
</evidence>
<sequence length="156" mass="16551">MPHSLGWCHTPTPSGFVLHLTATPDHLHATRSLIARTLSGAGMVEDLVYSAQLVMSELCGNAVRACGDFVPLVAEVEVTSSGCGDDAGRGVRVRLHDPYRRTLPVRGGGVRLDDPEAESGRGLPLVDLLAPGWRVAGAPVGKQVRCWIPGRPGRDV</sequence>
<keyword evidence="4" id="KW-1185">Reference proteome</keyword>
<dbReference type="Proteomes" id="UP000034196">
    <property type="component" value="Unassembled WGS sequence"/>
</dbReference>
<dbReference type="AlphaFoldDB" id="A0A1J4NUK1"/>
<dbReference type="STRING" id="1428628.WN71_020015"/>
<keyword evidence="1" id="KW-0808">Transferase</keyword>
<keyword evidence="1" id="KW-0418">Kinase</keyword>
<dbReference type="Gene3D" id="3.30.565.10">
    <property type="entry name" value="Histidine kinase-like ATPase, C-terminal domain"/>
    <property type="match status" value="1"/>
</dbReference>
<dbReference type="InterPro" id="IPR050267">
    <property type="entry name" value="Anti-sigma-factor_SerPK"/>
</dbReference>
<accession>A0A1J4NUK1</accession>
<dbReference type="CDD" id="cd16936">
    <property type="entry name" value="HATPase_RsbW-like"/>
    <property type="match status" value="1"/>
</dbReference>
<dbReference type="GO" id="GO:0004674">
    <property type="term" value="F:protein serine/threonine kinase activity"/>
    <property type="evidence" value="ECO:0007669"/>
    <property type="project" value="UniProtKB-KW"/>
</dbReference>
<dbReference type="OrthoDB" id="4170987at2"/>
<dbReference type="PANTHER" id="PTHR35526">
    <property type="entry name" value="ANTI-SIGMA-F FACTOR RSBW-RELATED"/>
    <property type="match status" value="1"/>
</dbReference>
<dbReference type="EMBL" id="LAVA02000044">
    <property type="protein sequence ID" value="OIJ66169.1"/>
    <property type="molecule type" value="Genomic_DNA"/>
</dbReference>
<evidence type="ECO:0000256" key="1">
    <source>
        <dbReference type="ARBA" id="ARBA00022527"/>
    </source>
</evidence>
<name>A0A1J4NUK1_9ACTN</name>
<dbReference type="InterPro" id="IPR003594">
    <property type="entry name" value="HATPase_dom"/>
</dbReference>
<dbReference type="RefSeq" id="WP_046591679.1">
    <property type="nucleotide sequence ID" value="NZ_LAVA02000044.1"/>
</dbReference>
<comment type="caution">
    <text evidence="3">The sequence shown here is derived from an EMBL/GenBank/DDBJ whole genome shotgun (WGS) entry which is preliminary data.</text>
</comment>
<feature type="domain" description="Histidine kinase/HSP90-like ATPase" evidence="2">
    <location>
        <begin position="21"/>
        <end position="145"/>
    </location>
</feature>
<protein>
    <recommendedName>
        <fullName evidence="2">Histidine kinase/HSP90-like ATPase domain-containing protein</fullName>
    </recommendedName>
</protein>
<proteinExistence type="predicted"/>
<keyword evidence="1" id="KW-0723">Serine/threonine-protein kinase</keyword>
<evidence type="ECO:0000259" key="2">
    <source>
        <dbReference type="Pfam" id="PF13581"/>
    </source>
</evidence>
<evidence type="ECO:0000313" key="4">
    <source>
        <dbReference type="Proteomes" id="UP000034196"/>
    </source>
</evidence>
<dbReference type="InterPro" id="IPR036890">
    <property type="entry name" value="HATPase_C_sf"/>
</dbReference>